<proteinExistence type="predicted"/>
<dbReference type="EMBL" id="HG792019">
    <property type="protein sequence ID" value="CDM36987.1"/>
    <property type="molecule type" value="Genomic_DNA"/>
</dbReference>
<accession>W6R584</accession>
<dbReference type="OrthoDB" id="2156052at2759"/>
<evidence type="ECO:0000313" key="2">
    <source>
        <dbReference type="Proteomes" id="UP000030686"/>
    </source>
</evidence>
<sequence>MILSLAAPSAPLLTNCPLQIGTGYQAVVFEVLWHGQPAVAKCWTPSEFQRFGLTARSLLLEVDIVEKRPEGYSFLPLSCVDGVIRCSSLFPYGYILVLTKVKGEPLEKRWADASTEWKEFIYRQVLTAISALRDVGVLWAEPGPHDVLYHEDDNKPSVSVIDFERFEPLHPGQLPHANPRWRLSLAWRPIS</sequence>
<protein>
    <submittedName>
        <fullName evidence="1">Lipopolysaccharide kinase</fullName>
    </submittedName>
</protein>
<gene>
    <name evidence="1" type="ORF">PROQFM164_S05g000820</name>
</gene>
<organism evidence="1 2">
    <name type="scientific">Penicillium roqueforti (strain FM164)</name>
    <dbReference type="NCBI Taxonomy" id="1365484"/>
    <lineage>
        <taxon>Eukaryota</taxon>
        <taxon>Fungi</taxon>
        <taxon>Dikarya</taxon>
        <taxon>Ascomycota</taxon>
        <taxon>Pezizomycotina</taxon>
        <taxon>Eurotiomycetes</taxon>
        <taxon>Eurotiomycetidae</taxon>
        <taxon>Eurotiales</taxon>
        <taxon>Aspergillaceae</taxon>
        <taxon>Penicillium</taxon>
    </lineage>
</organism>
<dbReference type="OMA" id="HANPRWR"/>
<reference evidence="1" key="1">
    <citation type="journal article" date="2014" name="Nat. Commun.">
        <title>Multiple recent horizontal transfers of a large genomic region in cheese making fungi.</title>
        <authorList>
            <person name="Cheeseman K."/>
            <person name="Ropars J."/>
            <person name="Renault P."/>
            <person name="Dupont J."/>
            <person name="Gouzy J."/>
            <person name="Branca A."/>
            <person name="Abraham A.L."/>
            <person name="Ceppi M."/>
            <person name="Conseiller E."/>
            <person name="Debuchy R."/>
            <person name="Malagnac F."/>
            <person name="Goarin A."/>
            <person name="Silar P."/>
            <person name="Lacoste S."/>
            <person name="Sallet E."/>
            <person name="Bensimon A."/>
            <person name="Giraud T."/>
            <person name="Brygoo Y."/>
        </authorList>
    </citation>
    <scope>NUCLEOTIDE SEQUENCE [LARGE SCALE GENOMIC DNA]</scope>
    <source>
        <strain evidence="1">FM164</strain>
    </source>
</reference>
<keyword evidence="2" id="KW-1185">Reference proteome</keyword>
<evidence type="ECO:0000313" key="1">
    <source>
        <dbReference type="EMBL" id="CDM36987.1"/>
    </source>
</evidence>
<dbReference type="AlphaFoldDB" id="W6R584"/>
<keyword evidence="1" id="KW-0808">Transferase</keyword>
<dbReference type="Proteomes" id="UP000030686">
    <property type="component" value="Unassembled WGS sequence"/>
</dbReference>
<name>W6R584_PENRF</name>
<dbReference type="InterPro" id="IPR011009">
    <property type="entry name" value="Kinase-like_dom_sf"/>
</dbReference>
<dbReference type="SUPFAM" id="SSF56112">
    <property type="entry name" value="Protein kinase-like (PK-like)"/>
    <property type="match status" value="1"/>
</dbReference>
<keyword evidence="1" id="KW-0418">Kinase</keyword>
<dbReference type="GO" id="GO:0016301">
    <property type="term" value="F:kinase activity"/>
    <property type="evidence" value="ECO:0007669"/>
    <property type="project" value="UniProtKB-KW"/>
</dbReference>